<keyword evidence="1" id="KW-0472">Membrane</keyword>
<protein>
    <recommendedName>
        <fullName evidence="4">TVP38/TMEM64 family membrane protein</fullName>
    </recommendedName>
</protein>
<keyword evidence="1" id="KW-1133">Transmembrane helix</keyword>
<organism evidence="2 3">
    <name type="scientific">Zhengella mangrovi</name>
    <dbReference type="NCBI Taxonomy" id="1982044"/>
    <lineage>
        <taxon>Bacteria</taxon>
        <taxon>Pseudomonadati</taxon>
        <taxon>Pseudomonadota</taxon>
        <taxon>Alphaproteobacteria</taxon>
        <taxon>Hyphomicrobiales</taxon>
        <taxon>Notoacmeibacteraceae</taxon>
        <taxon>Zhengella</taxon>
    </lineage>
</organism>
<comment type="caution">
    <text evidence="2">The sequence shown here is derived from an EMBL/GenBank/DDBJ whole genome shotgun (WGS) entry which is preliminary data.</text>
</comment>
<feature type="transmembrane region" description="Helical" evidence="1">
    <location>
        <begin position="195"/>
        <end position="215"/>
    </location>
</feature>
<evidence type="ECO:0000256" key="1">
    <source>
        <dbReference type="SAM" id="Phobius"/>
    </source>
</evidence>
<keyword evidence="3" id="KW-1185">Reference proteome</keyword>
<evidence type="ECO:0000313" key="2">
    <source>
        <dbReference type="EMBL" id="PHP67794.1"/>
    </source>
</evidence>
<dbReference type="AlphaFoldDB" id="A0A2G1QQR3"/>
<proteinExistence type="predicted"/>
<feature type="transmembrane region" description="Helical" evidence="1">
    <location>
        <begin position="90"/>
        <end position="109"/>
    </location>
</feature>
<dbReference type="RefSeq" id="WP_099305961.1">
    <property type="nucleotide sequence ID" value="NZ_PDVP01000003.1"/>
</dbReference>
<dbReference type="OrthoDB" id="6369004at2"/>
<name>A0A2G1QQR3_9HYPH</name>
<feature type="transmembrane region" description="Helical" evidence="1">
    <location>
        <begin position="162"/>
        <end position="189"/>
    </location>
</feature>
<evidence type="ECO:0008006" key="4">
    <source>
        <dbReference type="Google" id="ProtNLM"/>
    </source>
</evidence>
<dbReference type="Proteomes" id="UP000221168">
    <property type="component" value="Unassembled WGS sequence"/>
</dbReference>
<dbReference type="EMBL" id="PDVP01000003">
    <property type="protein sequence ID" value="PHP67794.1"/>
    <property type="molecule type" value="Genomic_DNA"/>
</dbReference>
<reference evidence="2 3" key="1">
    <citation type="submission" date="2017-10" db="EMBL/GenBank/DDBJ databases">
        <title>Sedimentibacterium mangrovi gen. nov., sp. nov., a novel member of family Phyllobacteriacea isolated from mangrove sediment.</title>
        <authorList>
            <person name="Liao H."/>
            <person name="Tian Y."/>
        </authorList>
    </citation>
    <scope>NUCLEOTIDE SEQUENCE [LARGE SCALE GENOMIC DNA]</scope>
    <source>
        <strain evidence="2 3">X9-2-2</strain>
    </source>
</reference>
<gene>
    <name evidence="2" type="ORF">CSC94_08950</name>
</gene>
<keyword evidence="1" id="KW-0812">Transmembrane</keyword>
<feature type="transmembrane region" description="Helical" evidence="1">
    <location>
        <begin position="50"/>
        <end position="70"/>
    </location>
</feature>
<accession>A0A2G1QQR3</accession>
<evidence type="ECO:0000313" key="3">
    <source>
        <dbReference type="Proteomes" id="UP000221168"/>
    </source>
</evidence>
<sequence length="217" mass="23479">MQVSEKLQFYIGIGSKIALFIVVLIAAKLSGDWVMAKISGELTPRTEPMLHRFIMAAIGIYICLMTLPFVPGAEIGLGLIAMLGPRIAPLVYGCTVIALVLAFMIGRLIPQDAIIRGFEQLHLKRAASLLRDVKDLDFEERTQFLVANSTSRILPVILRYRFVALMIALNIPGNSAIGGGGGIGIMAGYSRMFKFPTFLAAVAIAVAPVPLFLFLTG</sequence>
<feature type="transmembrane region" description="Helical" evidence="1">
    <location>
        <begin position="7"/>
        <end position="29"/>
    </location>
</feature>